<comment type="cofactor">
    <cofactor evidence="2">
        <name>Mg(2+)</name>
        <dbReference type="ChEBI" id="CHEBI:18420"/>
    </cofactor>
</comment>
<keyword evidence="5 10" id="KW-0031">Aminopeptidase</keyword>
<dbReference type="OrthoDB" id="9803993at2"/>
<keyword evidence="7" id="KW-0479">Metal-binding</keyword>
<dbReference type="GO" id="GO:0006508">
    <property type="term" value="P:proteolysis"/>
    <property type="evidence" value="ECO:0007669"/>
    <property type="project" value="UniProtKB-KW"/>
</dbReference>
<evidence type="ECO:0000313" key="10">
    <source>
        <dbReference type="EMBL" id="OEH91789.1"/>
    </source>
</evidence>
<proteinExistence type="inferred from homology"/>
<evidence type="ECO:0000256" key="7">
    <source>
        <dbReference type="ARBA" id="ARBA00022723"/>
    </source>
</evidence>
<dbReference type="GO" id="GO:0004177">
    <property type="term" value="F:aminopeptidase activity"/>
    <property type="evidence" value="ECO:0007669"/>
    <property type="project" value="UniProtKB-KW"/>
</dbReference>
<evidence type="ECO:0000256" key="8">
    <source>
        <dbReference type="ARBA" id="ARBA00022801"/>
    </source>
</evidence>
<dbReference type="InterPro" id="IPR000787">
    <property type="entry name" value="Peptidase_M29"/>
</dbReference>
<dbReference type="Gene3D" id="3.40.1830.10">
    <property type="entry name" value="Thermophilic metalloprotease (M29)"/>
    <property type="match status" value="1"/>
</dbReference>
<organism evidence="10 11">
    <name type="scientific">Bacillus solimangrovi</name>
    <dbReference type="NCBI Taxonomy" id="1305675"/>
    <lineage>
        <taxon>Bacteria</taxon>
        <taxon>Bacillati</taxon>
        <taxon>Bacillota</taxon>
        <taxon>Bacilli</taxon>
        <taxon>Bacillales</taxon>
        <taxon>Bacillaceae</taxon>
        <taxon>Bacillus</taxon>
    </lineage>
</organism>
<dbReference type="EMBL" id="MJEH01000044">
    <property type="protein sequence ID" value="OEH91789.1"/>
    <property type="molecule type" value="Genomic_DNA"/>
</dbReference>
<dbReference type="GO" id="GO:0008237">
    <property type="term" value="F:metallopeptidase activity"/>
    <property type="evidence" value="ECO:0007669"/>
    <property type="project" value="UniProtKB-KW"/>
</dbReference>
<dbReference type="RefSeq" id="WP_069718074.1">
    <property type="nucleotide sequence ID" value="NZ_MJEH01000044.1"/>
</dbReference>
<dbReference type="SUPFAM" id="SSF144052">
    <property type="entry name" value="Thermophilic metalloprotease-like"/>
    <property type="match status" value="1"/>
</dbReference>
<keyword evidence="11" id="KW-1185">Reference proteome</keyword>
<sequence length="372" mass="42105">MKDPRMKKLGKNLIQYSVRLKEGERVLIENTGLQKELVNEIVEAAYEAGGQPFVLIKDPQVNRALMKKASKEQFELQATMEANMMNEMDAYIGLRSGDNIAELSDVPSDQLELYSKTVGKKVHSDIRVPKTKWCVLRYPSHSMAQLANMSTEAFEDFYFDVCTLDYGKMNKAMDPLIELMNKTDRVHITGPGTDLHFSIKDIPAIKCAGDFNIPDGEVFTAPVKNSVNGTITYNTPSPYNSFTFENVKLTFKDGKIIDAQANDTERINKIFDTDEGARYIGEFAIGINPYIKEPMKDILFDEKIDGSFHFTPGQCYDEASNGNKSAIHWDMVNIQRPEYGGGEIYFDDVLIRKDGRFILLELQVLNPENLMD</sequence>
<evidence type="ECO:0000256" key="6">
    <source>
        <dbReference type="ARBA" id="ARBA00022670"/>
    </source>
</evidence>
<dbReference type="InterPro" id="IPR035097">
    <property type="entry name" value="M29_N-terminal"/>
</dbReference>
<comment type="caution">
    <text evidence="10">The sequence shown here is derived from an EMBL/GenBank/DDBJ whole genome shotgun (WGS) entry which is preliminary data.</text>
</comment>
<dbReference type="GO" id="GO:0046872">
    <property type="term" value="F:metal ion binding"/>
    <property type="evidence" value="ECO:0007669"/>
    <property type="project" value="UniProtKB-KW"/>
</dbReference>
<evidence type="ECO:0000256" key="5">
    <source>
        <dbReference type="ARBA" id="ARBA00022438"/>
    </source>
</evidence>
<reference evidence="10 11" key="1">
    <citation type="submission" date="2016-08" db="EMBL/GenBank/DDBJ databases">
        <title>Genome of Bacillus solimangrovi GH2-4.</title>
        <authorList>
            <person name="Lim S."/>
            <person name="Kim B.-C."/>
        </authorList>
    </citation>
    <scope>NUCLEOTIDE SEQUENCE [LARGE SCALE GENOMIC DNA]</scope>
    <source>
        <strain evidence="10 11">GH2-4</strain>
    </source>
</reference>
<name>A0A1E5LCM6_9BACI</name>
<gene>
    <name evidence="10" type="ORF">BFG57_03355</name>
</gene>
<evidence type="ECO:0000256" key="3">
    <source>
        <dbReference type="ARBA" id="ARBA00001947"/>
    </source>
</evidence>
<keyword evidence="9" id="KW-0482">Metalloprotease</keyword>
<dbReference type="InterPro" id="IPR052170">
    <property type="entry name" value="M29_Exopeptidase"/>
</dbReference>
<dbReference type="STRING" id="1305675.BFG57_03355"/>
<comment type="similarity">
    <text evidence="4">Belongs to the peptidase M29 family.</text>
</comment>
<evidence type="ECO:0000256" key="2">
    <source>
        <dbReference type="ARBA" id="ARBA00001946"/>
    </source>
</evidence>
<dbReference type="AlphaFoldDB" id="A0A1E5LCM6"/>
<evidence type="ECO:0000313" key="11">
    <source>
        <dbReference type="Proteomes" id="UP000095209"/>
    </source>
</evidence>
<accession>A0A1E5LCM6</accession>
<dbReference type="Proteomes" id="UP000095209">
    <property type="component" value="Unassembled WGS sequence"/>
</dbReference>
<dbReference type="PANTHER" id="PTHR34448:SF1">
    <property type="entry name" value="BLL6088 PROTEIN"/>
    <property type="match status" value="1"/>
</dbReference>
<comment type="cofactor">
    <cofactor evidence="1">
        <name>Co(2+)</name>
        <dbReference type="ChEBI" id="CHEBI:48828"/>
    </cofactor>
</comment>
<evidence type="ECO:0000256" key="4">
    <source>
        <dbReference type="ARBA" id="ARBA00008236"/>
    </source>
</evidence>
<keyword evidence="8" id="KW-0378">Hydrolase</keyword>
<evidence type="ECO:0000256" key="9">
    <source>
        <dbReference type="ARBA" id="ARBA00023049"/>
    </source>
</evidence>
<dbReference type="Pfam" id="PF02073">
    <property type="entry name" value="Peptidase_M29"/>
    <property type="match status" value="1"/>
</dbReference>
<comment type="cofactor">
    <cofactor evidence="3">
        <name>Zn(2+)</name>
        <dbReference type="ChEBI" id="CHEBI:29105"/>
    </cofactor>
</comment>
<protein>
    <submittedName>
        <fullName evidence="10">Aminopeptidase</fullName>
    </submittedName>
</protein>
<keyword evidence="6" id="KW-0645">Protease</keyword>
<evidence type="ECO:0000256" key="1">
    <source>
        <dbReference type="ARBA" id="ARBA00001941"/>
    </source>
</evidence>
<dbReference type="PANTHER" id="PTHR34448">
    <property type="entry name" value="AMINOPEPTIDASE"/>
    <property type="match status" value="1"/>
</dbReference>